<sequence length="208" mass="23995">MKRYTILCLLMLSVTVGRTYGQQKNDGLKMISKFGSDTQELFHLLRFEGVDYYKIDFTGKELKNKTYRLSVKEIWDGKIKSDTIVFNSKDMAKMGMDKVNDTTLALSVISKLTSKNKIKISFMFPRFSVTKEYDALANDDYSLRNLADESKLEIGYGKKFHFMAMILPFERADGSKSWCDIGSSGNDVENWGKKFGIKHYLLFEMQIE</sequence>
<accession>A0A1I2YL46</accession>
<dbReference type="AlphaFoldDB" id="A0A1I2YL46"/>
<protein>
    <submittedName>
        <fullName evidence="1">Uncharacterized protein</fullName>
    </submittedName>
</protein>
<dbReference type="STRING" id="414048.SAMN04489864_107179"/>
<dbReference type="OrthoDB" id="883791at2"/>
<dbReference type="Proteomes" id="UP000199666">
    <property type="component" value="Unassembled WGS sequence"/>
</dbReference>
<dbReference type="EMBL" id="FOPP01000007">
    <property type="protein sequence ID" value="SFH26333.1"/>
    <property type="molecule type" value="Genomic_DNA"/>
</dbReference>
<proteinExistence type="predicted"/>
<evidence type="ECO:0000313" key="1">
    <source>
        <dbReference type="EMBL" id="SFH26333.1"/>
    </source>
</evidence>
<evidence type="ECO:0000313" key="2">
    <source>
        <dbReference type="Proteomes" id="UP000199666"/>
    </source>
</evidence>
<gene>
    <name evidence="1" type="ORF">SAMN04489864_107179</name>
</gene>
<name>A0A1I2YL46_9SPHI</name>
<organism evidence="1 2">
    <name type="scientific">Pedobacter insulae</name>
    <dbReference type="NCBI Taxonomy" id="414048"/>
    <lineage>
        <taxon>Bacteria</taxon>
        <taxon>Pseudomonadati</taxon>
        <taxon>Bacteroidota</taxon>
        <taxon>Sphingobacteriia</taxon>
        <taxon>Sphingobacteriales</taxon>
        <taxon>Sphingobacteriaceae</taxon>
        <taxon>Pedobacter</taxon>
    </lineage>
</organism>
<keyword evidence="2" id="KW-1185">Reference proteome</keyword>
<dbReference type="RefSeq" id="WP_090994956.1">
    <property type="nucleotide sequence ID" value="NZ_FOPP01000007.1"/>
</dbReference>
<reference evidence="1 2" key="1">
    <citation type="submission" date="2016-10" db="EMBL/GenBank/DDBJ databases">
        <authorList>
            <person name="de Groot N.N."/>
        </authorList>
    </citation>
    <scope>NUCLEOTIDE SEQUENCE [LARGE SCALE GENOMIC DNA]</scope>
    <source>
        <strain evidence="1 2">DSM 18684</strain>
    </source>
</reference>